<organism evidence="1 2">
    <name type="scientific">Carex littledalei</name>
    <dbReference type="NCBI Taxonomy" id="544730"/>
    <lineage>
        <taxon>Eukaryota</taxon>
        <taxon>Viridiplantae</taxon>
        <taxon>Streptophyta</taxon>
        <taxon>Embryophyta</taxon>
        <taxon>Tracheophyta</taxon>
        <taxon>Spermatophyta</taxon>
        <taxon>Magnoliopsida</taxon>
        <taxon>Liliopsida</taxon>
        <taxon>Poales</taxon>
        <taxon>Cyperaceae</taxon>
        <taxon>Cyperoideae</taxon>
        <taxon>Cariceae</taxon>
        <taxon>Carex</taxon>
        <taxon>Carex subgen. Euthyceras</taxon>
    </lineage>
</organism>
<name>A0A833QYP1_9POAL</name>
<reference evidence="1" key="1">
    <citation type="submission" date="2020-01" db="EMBL/GenBank/DDBJ databases">
        <title>Genome sequence of Kobresia littledalei, the first chromosome-level genome in the family Cyperaceae.</title>
        <authorList>
            <person name="Qu G."/>
        </authorList>
    </citation>
    <scope>NUCLEOTIDE SEQUENCE</scope>
    <source>
        <strain evidence="1">C.B.Clarke</strain>
        <tissue evidence="1">Leaf</tissue>
    </source>
</reference>
<proteinExistence type="predicted"/>
<accession>A0A833QYP1</accession>
<comment type="caution">
    <text evidence="1">The sequence shown here is derived from an EMBL/GenBank/DDBJ whole genome shotgun (WGS) entry which is preliminary data.</text>
</comment>
<evidence type="ECO:0000313" key="1">
    <source>
        <dbReference type="EMBL" id="KAF3328937.1"/>
    </source>
</evidence>
<keyword evidence="2" id="KW-1185">Reference proteome</keyword>
<dbReference type="EMBL" id="SWLB01000015">
    <property type="protein sequence ID" value="KAF3328937.1"/>
    <property type="molecule type" value="Genomic_DNA"/>
</dbReference>
<dbReference type="Proteomes" id="UP000623129">
    <property type="component" value="Unassembled WGS sequence"/>
</dbReference>
<gene>
    <name evidence="1" type="ORF">FCM35_KLT06015</name>
</gene>
<sequence length="70" mass="8368">MRGNRNLRIELDLLQWELSCMRRVLEAKKERKKKAITTRQMKRLVDIKSPLVKFGDLFPSLSLFFFNLSL</sequence>
<dbReference type="AlphaFoldDB" id="A0A833QYP1"/>
<evidence type="ECO:0000313" key="2">
    <source>
        <dbReference type="Proteomes" id="UP000623129"/>
    </source>
</evidence>
<protein>
    <submittedName>
        <fullName evidence="1">Uncharacterized protein</fullName>
    </submittedName>
</protein>